<dbReference type="InterPro" id="IPR016163">
    <property type="entry name" value="Ald_DH_C"/>
</dbReference>
<dbReference type="InterPro" id="IPR015590">
    <property type="entry name" value="Aldehyde_DH_dom"/>
</dbReference>
<dbReference type="EMBL" id="JAJVCN010000003">
    <property type="protein sequence ID" value="MCE7008769.1"/>
    <property type="molecule type" value="Genomic_DNA"/>
</dbReference>
<evidence type="ECO:0000259" key="3">
    <source>
        <dbReference type="Pfam" id="PF00171"/>
    </source>
</evidence>
<feature type="domain" description="Aldehyde dehydrogenase" evidence="3">
    <location>
        <begin position="35"/>
        <end position="220"/>
    </location>
</feature>
<dbReference type="PANTHER" id="PTHR43111:SF1">
    <property type="entry name" value="ALDEHYDE DEHYDROGENASE B-RELATED"/>
    <property type="match status" value="1"/>
</dbReference>
<comment type="caution">
    <text evidence="4">The sequence shown here is derived from an EMBL/GenBank/DDBJ whole genome shotgun (WGS) entry which is preliminary data.</text>
</comment>
<evidence type="ECO:0000313" key="5">
    <source>
        <dbReference type="Proteomes" id="UP001521150"/>
    </source>
</evidence>
<comment type="similarity">
    <text evidence="1">Belongs to the aldehyde dehydrogenase family.</text>
</comment>
<dbReference type="Proteomes" id="UP001521150">
    <property type="component" value="Unassembled WGS sequence"/>
</dbReference>
<feature type="domain" description="Aldehyde dehydrogenase" evidence="3">
    <location>
        <begin position="251"/>
        <end position="412"/>
    </location>
</feature>
<dbReference type="Pfam" id="PF00171">
    <property type="entry name" value="Aldedh"/>
    <property type="match status" value="2"/>
</dbReference>
<dbReference type="SUPFAM" id="SSF53720">
    <property type="entry name" value="ALDH-like"/>
    <property type="match status" value="1"/>
</dbReference>
<protein>
    <submittedName>
        <fullName evidence="4">Aldehyde dehydrogenase family protein</fullName>
    </submittedName>
</protein>
<dbReference type="InterPro" id="IPR016161">
    <property type="entry name" value="Ald_DH/histidinol_DH"/>
</dbReference>
<dbReference type="PANTHER" id="PTHR43111">
    <property type="entry name" value="ALDEHYDE DEHYDROGENASE B-RELATED"/>
    <property type="match status" value="1"/>
</dbReference>
<reference evidence="4 5" key="1">
    <citation type="submission" date="2021-12" db="EMBL/GenBank/DDBJ databases">
        <title>Genome sequence of Kibdelosporangium philippinense ATCC 49844.</title>
        <authorList>
            <person name="Fedorov E.A."/>
            <person name="Omeragic M."/>
            <person name="Shalygina K.F."/>
            <person name="Maclea K.S."/>
        </authorList>
    </citation>
    <scope>NUCLEOTIDE SEQUENCE [LARGE SCALE GENOMIC DNA]</scope>
    <source>
        <strain evidence="4 5">ATCC 49844</strain>
    </source>
</reference>
<accession>A0ABS8ZMK1</accession>
<dbReference type="RefSeq" id="WP_233730239.1">
    <property type="nucleotide sequence ID" value="NZ_JAJVCN010000003.1"/>
</dbReference>
<name>A0ABS8ZMK1_9PSEU</name>
<dbReference type="Gene3D" id="3.40.309.10">
    <property type="entry name" value="Aldehyde Dehydrogenase, Chain A, domain 2"/>
    <property type="match status" value="1"/>
</dbReference>
<dbReference type="Gene3D" id="3.40.605.10">
    <property type="entry name" value="Aldehyde Dehydrogenase, Chain A, domain 1"/>
    <property type="match status" value="1"/>
</dbReference>
<keyword evidence="2" id="KW-0560">Oxidoreductase</keyword>
<evidence type="ECO:0000256" key="2">
    <source>
        <dbReference type="ARBA" id="ARBA00023002"/>
    </source>
</evidence>
<dbReference type="InterPro" id="IPR016162">
    <property type="entry name" value="Ald_DH_N"/>
</dbReference>
<organism evidence="4 5">
    <name type="scientific">Kibdelosporangium philippinense</name>
    <dbReference type="NCBI Taxonomy" id="211113"/>
    <lineage>
        <taxon>Bacteria</taxon>
        <taxon>Bacillati</taxon>
        <taxon>Actinomycetota</taxon>
        <taxon>Actinomycetes</taxon>
        <taxon>Pseudonocardiales</taxon>
        <taxon>Pseudonocardiaceae</taxon>
        <taxon>Kibdelosporangium</taxon>
    </lineage>
</organism>
<keyword evidence="5" id="KW-1185">Reference proteome</keyword>
<proteinExistence type="inferred from homology"/>
<evidence type="ECO:0000313" key="4">
    <source>
        <dbReference type="EMBL" id="MCE7008769.1"/>
    </source>
</evidence>
<gene>
    <name evidence="4" type="ORF">LWC34_39055</name>
</gene>
<evidence type="ECO:0000256" key="1">
    <source>
        <dbReference type="ARBA" id="ARBA00009986"/>
    </source>
</evidence>
<sequence length="436" mass="46689">MSRYAAPGQPGSVVRFASRYDHFVGGEYVPPAAGRYFRTPTPVTGNDFTEIAEATADDLHRAIQDGRGAAPGWSRTALAERSVILSEIADRIEDNLEALAVAETWDTGKPIRHTLGADVPLASDHFRYFAGAIRALEGVRSETDGAIVVHGFREPHGVVVRSLGWDFPLLGAAWQLAPALATGNTVVLKPAIQTSASIHVLLSVINDLVPPGVINVVNGFPAAQPIGLGPAVFFADLEGAVHDRALDGFAIGTSAALIQDGRYEQFLGAALGRVDQLVTGHPLDLATTVGALVSADERAKALRHIDNAARSGARVRAGGVPASLSGELADGFFLEPTVIEGDKEHAFTTAPVVSVTRFNDFDDAVKLVNEMPESAGVSLWTRDTGVGYRAVRTIHAARIWVNSDHTYPAEIAFSQENRNSLLAEYWREKRLMVNYS</sequence>